<gene>
    <name evidence="1" type="ordered locus">Pro_1466</name>
</gene>
<dbReference type="EMBL" id="AE017126">
    <property type="protein sequence ID" value="AAQ00510.1"/>
    <property type="molecule type" value="Genomic_DNA"/>
</dbReference>
<dbReference type="KEGG" id="pma:Pro_1466"/>
<keyword evidence="2" id="KW-1185">Reference proteome</keyword>
<dbReference type="AlphaFoldDB" id="Q7VAJ6"/>
<accession>Q7VAJ6</accession>
<evidence type="ECO:0000313" key="2">
    <source>
        <dbReference type="Proteomes" id="UP000001420"/>
    </source>
</evidence>
<dbReference type="HOGENOM" id="CLU_1569308_0_0_3"/>
<dbReference type="PATRIC" id="fig|167539.5.peg.1542"/>
<proteinExistence type="predicted"/>
<protein>
    <submittedName>
        <fullName evidence="1">Uncharacterized protein</fullName>
    </submittedName>
</protein>
<sequence>MAKLPLKIKIHPYILNALKERAKHSGIDVNELANKILSSALSISLDGTILEDELSFLGSEPISGLKGKSFTDEGARAYSAAARYEFQKHSSLKGLNFQHALAQLSDITSKYKGDFDLITQILMGKHVLSSDEIAMAIKETGKFPMQKILQEWSGDPLHSLSKVLVEAIEI</sequence>
<evidence type="ECO:0000313" key="1">
    <source>
        <dbReference type="EMBL" id="AAQ00510.1"/>
    </source>
</evidence>
<name>Q7VAJ6_PROMA</name>
<organism evidence="1 2">
    <name type="scientific">Prochlorococcus marinus (strain SARG / CCMP1375 / SS120)</name>
    <dbReference type="NCBI Taxonomy" id="167539"/>
    <lineage>
        <taxon>Bacteria</taxon>
        <taxon>Bacillati</taxon>
        <taxon>Cyanobacteriota</taxon>
        <taxon>Cyanophyceae</taxon>
        <taxon>Synechococcales</taxon>
        <taxon>Prochlorococcaceae</taxon>
        <taxon>Prochlorococcus</taxon>
    </lineage>
</organism>
<dbReference type="Proteomes" id="UP000001420">
    <property type="component" value="Chromosome"/>
</dbReference>
<reference evidence="1 2" key="1">
    <citation type="journal article" date="2003" name="Proc. Natl. Acad. Sci. U.S.A.">
        <title>Genome sequence of the cyanobacterium Prochlorococcus marinus SS120, a nearly minimal oxyphototrophic genome.</title>
        <authorList>
            <person name="Dufresne A."/>
            <person name="Salanoubat M."/>
            <person name="Partensky F."/>
            <person name="Artiguenave F."/>
            <person name="Axmann I.M."/>
            <person name="Barbe V."/>
            <person name="Duprat S."/>
            <person name="Galperin M.Y."/>
            <person name="Koonin E.V."/>
            <person name="Le Gall F."/>
            <person name="Makarova K.S."/>
            <person name="Ostrowski M."/>
            <person name="Oztas S."/>
            <person name="Robert C."/>
            <person name="Rogozin I.B."/>
            <person name="Scanlan D.J."/>
            <person name="Tandeau de Marsac N."/>
            <person name="Weissenbach J."/>
            <person name="Wincker P."/>
            <person name="Wolf Y.I."/>
            <person name="Hess W.R."/>
        </authorList>
    </citation>
    <scope>NUCLEOTIDE SEQUENCE [LARGE SCALE GENOMIC DNA]</scope>
    <source>
        <strain evidence="2">SARG / CCMP1375 / SS120</strain>
    </source>
</reference>
<dbReference type="RefSeq" id="WP_011125617.1">
    <property type="nucleotide sequence ID" value="NC_005042.1"/>
</dbReference>
<dbReference type="EnsemblBacteria" id="AAQ00510">
    <property type="protein sequence ID" value="AAQ00510"/>
    <property type="gene ID" value="Pro_1466"/>
</dbReference>